<dbReference type="PROSITE" id="PS51294">
    <property type="entry name" value="HTH_MYB"/>
    <property type="match status" value="2"/>
</dbReference>
<sequence length="416" mass="46546">MGRAPCCEKVGLKRGRWTAEEDERLMKYIQHNGEGSWRSLPKNAGLLRCGKSCRLRWLNYLRKDLKRGNISADEENLIIKLHNTLGNRWSLIAGHLPGRTDNEIKNYWNSHLSRRIESFIRRPSSSNSQSLPIIMDIAKLNGDQKQKGGRTSRATSTKKKNKPNILKSTRDRKASAEKENALAYMANQEKNMVMSNNNLVMSSSIIPPMQQNIEGEEEMTSAIMNMDPLSSERESVVLCRSEEDRERKEEVILVLGPIDEAAAADMMIMSFPSSNDANGNIIFENGVTSSNGLLSCTDYTDENGFMGFNDERESGVNTNIKTTTTSGDDQVSLSTCNGGSSSSQNENGEWYFTNSTTITSSSSSNNMTHSSLEDELGVCDWDNWVGGILESNNLLWEEFVGDDMMLNCWLGGENQW</sequence>
<evidence type="ECO:0000256" key="1">
    <source>
        <dbReference type="ARBA" id="ARBA00004123"/>
    </source>
</evidence>
<dbReference type="AlphaFoldDB" id="A0AAD4TDA4"/>
<evidence type="ECO:0000313" key="9">
    <source>
        <dbReference type="EMBL" id="KAI3951172.1"/>
    </source>
</evidence>
<keyword evidence="3" id="KW-0238">DNA-binding</keyword>
<feature type="domain" description="Myb-like" evidence="7">
    <location>
        <begin position="62"/>
        <end position="112"/>
    </location>
</feature>
<name>A0AAD4TDA4_9MAGN</name>
<dbReference type="InterPro" id="IPR001005">
    <property type="entry name" value="SANT/Myb"/>
</dbReference>
<keyword evidence="4" id="KW-0804">Transcription</keyword>
<dbReference type="SUPFAM" id="SSF46689">
    <property type="entry name" value="Homeodomain-like"/>
    <property type="match status" value="1"/>
</dbReference>
<dbReference type="InterPro" id="IPR017930">
    <property type="entry name" value="Myb_dom"/>
</dbReference>
<feature type="compositionally biased region" description="Basic and acidic residues" evidence="6">
    <location>
        <begin position="168"/>
        <end position="177"/>
    </location>
</feature>
<evidence type="ECO:0000313" key="10">
    <source>
        <dbReference type="Proteomes" id="UP001202328"/>
    </source>
</evidence>
<comment type="subcellular location">
    <subcellularLocation>
        <location evidence="1">Nucleus</location>
    </subcellularLocation>
</comment>
<dbReference type="GO" id="GO:0005634">
    <property type="term" value="C:nucleus"/>
    <property type="evidence" value="ECO:0007669"/>
    <property type="project" value="UniProtKB-SubCell"/>
</dbReference>
<protein>
    <submittedName>
        <fullName evidence="9">Uncharacterized protein</fullName>
    </submittedName>
</protein>
<evidence type="ECO:0000256" key="2">
    <source>
        <dbReference type="ARBA" id="ARBA00023015"/>
    </source>
</evidence>
<dbReference type="EMBL" id="JAJJMB010002559">
    <property type="protein sequence ID" value="KAI3951172.1"/>
    <property type="molecule type" value="Genomic_DNA"/>
</dbReference>
<evidence type="ECO:0000259" key="7">
    <source>
        <dbReference type="PROSITE" id="PS50090"/>
    </source>
</evidence>
<feature type="region of interest" description="Disordered" evidence="6">
    <location>
        <begin position="139"/>
        <end position="177"/>
    </location>
</feature>
<dbReference type="Proteomes" id="UP001202328">
    <property type="component" value="Unassembled WGS sequence"/>
</dbReference>
<dbReference type="FunFam" id="1.10.10.60:FF:000121">
    <property type="entry name" value="Myb transcription factor"/>
    <property type="match status" value="1"/>
</dbReference>
<dbReference type="Pfam" id="PF00249">
    <property type="entry name" value="Myb_DNA-binding"/>
    <property type="match status" value="2"/>
</dbReference>
<feature type="domain" description="HTH myb-type" evidence="8">
    <location>
        <begin position="9"/>
        <end position="61"/>
    </location>
</feature>
<keyword evidence="10" id="KW-1185">Reference proteome</keyword>
<evidence type="ECO:0000256" key="5">
    <source>
        <dbReference type="ARBA" id="ARBA00023242"/>
    </source>
</evidence>
<keyword evidence="5" id="KW-0539">Nucleus</keyword>
<dbReference type="InterPro" id="IPR009057">
    <property type="entry name" value="Homeodomain-like_sf"/>
</dbReference>
<dbReference type="SMART" id="SM00717">
    <property type="entry name" value="SANT"/>
    <property type="match status" value="2"/>
</dbReference>
<evidence type="ECO:0000256" key="3">
    <source>
        <dbReference type="ARBA" id="ARBA00023125"/>
    </source>
</evidence>
<keyword evidence="2" id="KW-0805">Transcription regulation</keyword>
<feature type="domain" description="HTH myb-type" evidence="8">
    <location>
        <begin position="62"/>
        <end position="116"/>
    </location>
</feature>
<dbReference type="PROSITE" id="PS50090">
    <property type="entry name" value="MYB_LIKE"/>
    <property type="match status" value="2"/>
</dbReference>
<dbReference type="CDD" id="cd00167">
    <property type="entry name" value="SANT"/>
    <property type="match status" value="2"/>
</dbReference>
<dbReference type="PANTHER" id="PTHR47999:SF96">
    <property type="entry name" value="TRANSCRIPTION REPRESSOR MYB6-LIKE"/>
    <property type="match status" value="1"/>
</dbReference>
<feature type="region of interest" description="Disordered" evidence="6">
    <location>
        <begin position="322"/>
        <end position="348"/>
    </location>
</feature>
<feature type="compositionally biased region" description="Polar residues" evidence="6">
    <location>
        <begin position="322"/>
        <end position="337"/>
    </location>
</feature>
<accession>A0AAD4TDA4</accession>
<evidence type="ECO:0000256" key="4">
    <source>
        <dbReference type="ARBA" id="ARBA00023163"/>
    </source>
</evidence>
<dbReference type="InterPro" id="IPR015495">
    <property type="entry name" value="Myb_TF_plants"/>
</dbReference>
<dbReference type="GO" id="GO:0003677">
    <property type="term" value="F:DNA binding"/>
    <property type="evidence" value="ECO:0007669"/>
    <property type="project" value="UniProtKB-KW"/>
</dbReference>
<organism evidence="9 10">
    <name type="scientific">Papaver atlanticum</name>
    <dbReference type="NCBI Taxonomy" id="357466"/>
    <lineage>
        <taxon>Eukaryota</taxon>
        <taxon>Viridiplantae</taxon>
        <taxon>Streptophyta</taxon>
        <taxon>Embryophyta</taxon>
        <taxon>Tracheophyta</taxon>
        <taxon>Spermatophyta</taxon>
        <taxon>Magnoliopsida</taxon>
        <taxon>Ranunculales</taxon>
        <taxon>Papaveraceae</taxon>
        <taxon>Papaveroideae</taxon>
        <taxon>Papaver</taxon>
    </lineage>
</organism>
<feature type="compositionally biased region" description="Low complexity" evidence="6">
    <location>
        <begin position="338"/>
        <end position="348"/>
    </location>
</feature>
<feature type="domain" description="Myb-like" evidence="7">
    <location>
        <begin position="9"/>
        <end position="61"/>
    </location>
</feature>
<dbReference type="PANTHER" id="PTHR47999">
    <property type="entry name" value="TRANSCRIPTION FACTOR MYB8-RELATED-RELATED"/>
    <property type="match status" value="1"/>
</dbReference>
<reference evidence="9" key="1">
    <citation type="submission" date="2022-04" db="EMBL/GenBank/DDBJ databases">
        <title>A functionally conserved STORR gene fusion in Papaver species that diverged 16.8 million years ago.</title>
        <authorList>
            <person name="Catania T."/>
        </authorList>
    </citation>
    <scope>NUCLEOTIDE SEQUENCE</scope>
    <source>
        <strain evidence="9">S-188037</strain>
    </source>
</reference>
<evidence type="ECO:0000259" key="8">
    <source>
        <dbReference type="PROSITE" id="PS51294"/>
    </source>
</evidence>
<proteinExistence type="predicted"/>
<dbReference type="Gene3D" id="1.10.10.60">
    <property type="entry name" value="Homeodomain-like"/>
    <property type="match status" value="2"/>
</dbReference>
<gene>
    <name evidence="9" type="ORF">MKW98_028576</name>
</gene>
<comment type="caution">
    <text evidence="9">The sequence shown here is derived from an EMBL/GenBank/DDBJ whole genome shotgun (WGS) entry which is preliminary data.</text>
</comment>
<evidence type="ECO:0000256" key="6">
    <source>
        <dbReference type="SAM" id="MobiDB-lite"/>
    </source>
</evidence>